<name>A0A9P8PMU2_9ASCO</name>
<dbReference type="Proteomes" id="UP000769528">
    <property type="component" value="Unassembled WGS sequence"/>
</dbReference>
<reference evidence="2" key="2">
    <citation type="submission" date="2021-01" db="EMBL/GenBank/DDBJ databases">
        <authorList>
            <person name="Schikora-Tamarit M.A."/>
        </authorList>
    </citation>
    <scope>NUCLEOTIDE SEQUENCE</scope>
    <source>
        <strain evidence="2">CBS6341</strain>
    </source>
</reference>
<reference evidence="2" key="1">
    <citation type="journal article" date="2021" name="Open Biol.">
        <title>Shared evolutionary footprints suggest mitochondrial oxidative damage underlies multiple complex I losses in fungi.</title>
        <authorList>
            <person name="Schikora-Tamarit M.A."/>
            <person name="Marcet-Houben M."/>
            <person name="Nosek J."/>
            <person name="Gabaldon T."/>
        </authorList>
    </citation>
    <scope>NUCLEOTIDE SEQUENCE</scope>
    <source>
        <strain evidence="2">CBS6341</strain>
    </source>
</reference>
<evidence type="ECO:0000313" key="3">
    <source>
        <dbReference type="Proteomes" id="UP000769528"/>
    </source>
</evidence>
<dbReference type="AlphaFoldDB" id="A0A9P8PMU2"/>
<feature type="compositionally biased region" description="Low complexity" evidence="1">
    <location>
        <begin position="1"/>
        <end position="14"/>
    </location>
</feature>
<comment type="caution">
    <text evidence="2">The sequence shown here is derived from an EMBL/GenBank/DDBJ whole genome shotgun (WGS) entry which is preliminary data.</text>
</comment>
<dbReference type="InterPro" id="IPR007727">
    <property type="entry name" value="Spo12"/>
</dbReference>
<evidence type="ECO:0000256" key="1">
    <source>
        <dbReference type="SAM" id="MobiDB-lite"/>
    </source>
</evidence>
<feature type="region of interest" description="Disordered" evidence="1">
    <location>
        <begin position="1"/>
        <end position="29"/>
    </location>
</feature>
<feature type="region of interest" description="Disordered" evidence="1">
    <location>
        <begin position="46"/>
        <end position="73"/>
    </location>
</feature>
<feature type="compositionally biased region" description="Basic residues" evidence="1">
    <location>
        <begin position="63"/>
        <end position="73"/>
    </location>
</feature>
<gene>
    <name evidence="2" type="ORF">WICMUC_003357</name>
</gene>
<dbReference type="Pfam" id="PF05032">
    <property type="entry name" value="Spo12"/>
    <property type="match status" value="1"/>
</dbReference>
<dbReference type="OrthoDB" id="10354108at2759"/>
<dbReference type="EMBL" id="JAEUBF010000867">
    <property type="protein sequence ID" value="KAH3674370.1"/>
    <property type="molecule type" value="Genomic_DNA"/>
</dbReference>
<sequence>MSEQQQQQQQQQQQHPVQPLHPILDSKQNITKARIHELAIQQKLKYVSPSDRKENMSPTSKKLINHKMKHIYR</sequence>
<proteinExistence type="predicted"/>
<protein>
    <submittedName>
        <fullName evidence="2">Uncharacterized protein</fullName>
    </submittedName>
</protein>
<evidence type="ECO:0000313" key="2">
    <source>
        <dbReference type="EMBL" id="KAH3674370.1"/>
    </source>
</evidence>
<organism evidence="2 3">
    <name type="scientific">Wickerhamomyces mucosus</name>
    <dbReference type="NCBI Taxonomy" id="1378264"/>
    <lineage>
        <taxon>Eukaryota</taxon>
        <taxon>Fungi</taxon>
        <taxon>Dikarya</taxon>
        <taxon>Ascomycota</taxon>
        <taxon>Saccharomycotina</taxon>
        <taxon>Saccharomycetes</taxon>
        <taxon>Phaffomycetales</taxon>
        <taxon>Wickerhamomycetaceae</taxon>
        <taxon>Wickerhamomyces</taxon>
    </lineage>
</organism>
<accession>A0A9P8PMU2</accession>
<keyword evidence="3" id="KW-1185">Reference proteome</keyword>